<accession>A0A8T3YK27</accession>
<protein>
    <submittedName>
        <fullName evidence="1">Uncharacterized protein</fullName>
    </submittedName>
</protein>
<dbReference type="EMBL" id="JACQPB010000033">
    <property type="protein sequence ID" value="MBI4210375.1"/>
    <property type="molecule type" value="Genomic_DNA"/>
</dbReference>
<evidence type="ECO:0000313" key="2">
    <source>
        <dbReference type="Proteomes" id="UP000732298"/>
    </source>
</evidence>
<dbReference type="Proteomes" id="UP000732298">
    <property type="component" value="Unassembled WGS sequence"/>
</dbReference>
<reference evidence="1" key="1">
    <citation type="submission" date="2020-07" db="EMBL/GenBank/DDBJ databases">
        <title>Huge and variable diversity of episymbiotic CPR bacteria and DPANN archaea in groundwater ecosystems.</title>
        <authorList>
            <person name="He C.Y."/>
            <person name="Keren R."/>
            <person name="Whittaker M."/>
            <person name="Farag I.F."/>
            <person name="Doudna J."/>
            <person name="Cate J.H.D."/>
            <person name="Banfield J.F."/>
        </authorList>
    </citation>
    <scope>NUCLEOTIDE SEQUENCE</scope>
    <source>
        <strain evidence="1">NC_groundwater_1296_Ag_S-0.2um_52_80</strain>
    </source>
</reference>
<sequence length="108" mass="12278">MGGDVENSRLMFQGGKQEELFRWLIAMPGFTRRSLSARLGIPKSTFRSYCNGKHLLKNSTFEKVVSLCPEAKQFESSIVKKLPLNWGRGKAGLLHRVKSKTRLLILQK</sequence>
<dbReference type="AlphaFoldDB" id="A0A8T3YK27"/>
<name>A0A8T3YK27_9ARCH</name>
<organism evidence="1 2">
    <name type="scientific">Candidatus Iainarchaeum sp</name>
    <dbReference type="NCBI Taxonomy" id="3101447"/>
    <lineage>
        <taxon>Archaea</taxon>
        <taxon>Candidatus Iainarchaeota</taxon>
        <taxon>Candidatus Iainarchaeia</taxon>
        <taxon>Candidatus Iainarchaeales</taxon>
        <taxon>Candidatus Iainarchaeaceae</taxon>
        <taxon>Candidatus Iainarchaeum</taxon>
    </lineage>
</organism>
<evidence type="ECO:0000313" key="1">
    <source>
        <dbReference type="EMBL" id="MBI4210375.1"/>
    </source>
</evidence>
<proteinExistence type="predicted"/>
<comment type="caution">
    <text evidence="1">The sequence shown here is derived from an EMBL/GenBank/DDBJ whole genome shotgun (WGS) entry which is preliminary data.</text>
</comment>
<gene>
    <name evidence="1" type="ORF">HY544_02620</name>
</gene>